<accession>A0A1C2IYF7</accession>
<name>A0A1C2IYF7_ACITH</name>
<keyword evidence="2" id="KW-1185">Reference proteome</keyword>
<proteinExistence type="predicted"/>
<evidence type="ECO:0000313" key="2">
    <source>
        <dbReference type="Proteomes" id="UP000095008"/>
    </source>
</evidence>
<dbReference type="AlphaFoldDB" id="A0A1C2IYF7"/>
<comment type="caution">
    <text evidence="1">The sequence shown here is derived from an EMBL/GenBank/DDBJ whole genome shotgun (WGS) entry which is preliminary data.</text>
</comment>
<organism evidence="1 2">
    <name type="scientific">Acidithiobacillus thiooxidans</name>
    <name type="common">Thiobacillus thiooxidans</name>
    <dbReference type="NCBI Taxonomy" id="930"/>
    <lineage>
        <taxon>Bacteria</taxon>
        <taxon>Pseudomonadati</taxon>
        <taxon>Pseudomonadota</taxon>
        <taxon>Acidithiobacillia</taxon>
        <taxon>Acidithiobacillales</taxon>
        <taxon>Acidithiobacillaceae</taxon>
        <taxon>Acidithiobacillus</taxon>
    </lineage>
</organism>
<sequence>MGSQFFYVNEHVLVHQVWVHPEGMHKSYLLFFLVVVEQFLFRQMVKESSKSDLHSMFCQYMPNCLLCTRHEIIFHICNLSMASRVLILK</sequence>
<protein>
    <submittedName>
        <fullName evidence="1">Uncharacterized protein</fullName>
    </submittedName>
</protein>
<dbReference type="Proteomes" id="UP000095008">
    <property type="component" value="Unassembled WGS sequence"/>
</dbReference>
<gene>
    <name evidence="1" type="ORF">A6M23_19780</name>
</gene>
<evidence type="ECO:0000313" key="1">
    <source>
        <dbReference type="EMBL" id="OCX67842.1"/>
    </source>
</evidence>
<reference evidence="1" key="1">
    <citation type="journal article" date="2016" name="Int. J. Mol. Sci.">
        <title>Comparative genomics of the extreme acidophile Acidithiobacillus thiooxidans reveals intraspecific divergence and niche adaptation.</title>
        <authorList>
            <person name="Zhang X."/>
            <person name="Feng X."/>
            <person name="Tao J."/>
            <person name="Ma L."/>
            <person name="Xiao Y."/>
            <person name="Liang Y."/>
            <person name="Liu X."/>
            <person name="Yin H."/>
        </authorList>
    </citation>
    <scope>NUCLEOTIDE SEQUENCE [LARGE SCALE GENOMIC DNA]</scope>
    <source>
        <strain evidence="1">DXS-W</strain>
    </source>
</reference>
<dbReference type="EMBL" id="LWRY01000296">
    <property type="protein sequence ID" value="OCX67842.1"/>
    <property type="molecule type" value="Genomic_DNA"/>
</dbReference>